<dbReference type="EMBL" id="CP061035">
    <property type="protein sequence ID" value="QQV77392.1"/>
    <property type="molecule type" value="Genomic_DNA"/>
</dbReference>
<name>A0A974NV90_9SPHN</name>
<dbReference type="InterPro" id="IPR003416">
    <property type="entry name" value="MgtC/SapB/SrpB/YhiD_fam"/>
</dbReference>
<keyword evidence="3" id="KW-1003">Cell membrane</keyword>
<feature type="region of interest" description="Disordered" evidence="8">
    <location>
        <begin position="145"/>
        <end position="175"/>
    </location>
</feature>
<feature type="transmembrane region" description="Helical" evidence="7">
    <location>
        <begin position="12"/>
        <end position="28"/>
    </location>
</feature>
<dbReference type="RefSeq" id="WP_202093834.1">
    <property type="nucleotide sequence ID" value="NZ_CP061035.1"/>
</dbReference>
<reference evidence="11" key="1">
    <citation type="submission" date="2020-09" db="EMBL/GenBank/DDBJ databases">
        <title>Sphingomonas sp., a new species isolated from pork steak.</title>
        <authorList>
            <person name="Heidler von Heilborn D."/>
        </authorList>
    </citation>
    <scope>NUCLEOTIDE SEQUENCE [LARGE SCALE GENOMIC DNA]</scope>
</reference>
<feature type="domain" description="MgtC/SapB/SrpB/YhiD N-terminal" evidence="9">
    <location>
        <begin position="14"/>
        <end position="140"/>
    </location>
</feature>
<evidence type="ECO:0000256" key="1">
    <source>
        <dbReference type="ARBA" id="ARBA00004651"/>
    </source>
</evidence>
<feature type="transmembrane region" description="Helical" evidence="7">
    <location>
        <begin position="121"/>
        <end position="139"/>
    </location>
</feature>
<evidence type="ECO:0000256" key="7">
    <source>
        <dbReference type="RuleBase" id="RU365041"/>
    </source>
</evidence>
<feature type="transmembrane region" description="Helical" evidence="7">
    <location>
        <begin position="70"/>
        <end position="90"/>
    </location>
</feature>
<evidence type="ECO:0000256" key="4">
    <source>
        <dbReference type="ARBA" id="ARBA00022692"/>
    </source>
</evidence>
<accession>A0A974NV90</accession>
<dbReference type="Pfam" id="PF02308">
    <property type="entry name" value="MgtC"/>
    <property type="match status" value="1"/>
</dbReference>
<keyword evidence="4 7" id="KW-0812">Transmembrane</keyword>
<dbReference type="InterPro" id="IPR049177">
    <property type="entry name" value="MgtC_SapB_SrpB_YhiD_N"/>
</dbReference>
<evidence type="ECO:0000259" key="9">
    <source>
        <dbReference type="Pfam" id="PF02308"/>
    </source>
</evidence>
<evidence type="ECO:0000313" key="10">
    <source>
        <dbReference type="EMBL" id="QQV77392.1"/>
    </source>
</evidence>
<dbReference type="GO" id="GO:0005886">
    <property type="term" value="C:plasma membrane"/>
    <property type="evidence" value="ECO:0007669"/>
    <property type="project" value="UniProtKB-SubCell"/>
</dbReference>
<dbReference type="PRINTS" id="PR01837">
    <property type="entry name" value="MGTCSAPBPROT"/>
</dbReference>
<keyword evidence="7" id="KW-0997">Cell inner membrane</keyword>
<feature type="transmembrane region" description="Helical" evidence="7">
    <location>
        <begin position="40"/>
        <end position="58"/>
    </location>
</feature>
<comment type="similarity">
    <text evidence="2 7">Belongs to the MgtC/SapB family.</text>
</comment>
<sequence>MTDAHDWQTLSLRLGVATIAGLLVGLEREWRGRDAGLRTHALIALSSAAITVSALIVAQDQPPDRDSDPLRAVQGIAQAVGLIAGGLIFVRGSDVRNITTAASLWVSAAIGISAGAGQFELTLLLGAATLMVLAIVGLTERSFPRRFGDSTTPTPPDLRGQDKAGPIPTIEGREP</sequence>
<evidence type="ECO:0000256" key="6">
    <source>
        <dbReference type="ARBA" id="ARBA00023136"/>
    </source>
</evidence>
<dbReference type="AlphaFoldDB" id="A0A974NV90"/>
<evidence type="ECO:0000256" key="5">
    <source>
        <dbReference type="ARBA" id="ARBA00022989"/>
    </source>
</evidence>
<feature type="transmembrane region" description="Helical" evidence="7">
    <location>
        <begin position="97"/>
        <end position="115"/>
    </location>
</feature>
<evidence type="ECO:0000256" key="3">
    <source>
        <dbReference type="ARBA" id="ARBA00022475"/>
    </source>
</evidence>
<comment type="subcellular location">
    <subcellularLocation>
        <location evidence="7">Cell inner membrane</location>
        <topology evidence="7">Multi-pass membrane protein</topology>
    </subcellularLocation>
    <subcellularLocation>
        <location evidence="1">Cell membrane</location>
        <topology evidence="1">Multi-pass membrane protein</topology>
    </subcellularLocation>
</comment>
<keyword evidence="5 7" id="KW-1133">Transmembrane helix</keyword>
<dbReference type="PANTHER" id="PTHR33778:SF1">
    <property type="entry name" value="MAGNESIUM TRANSPORTER YHID-RELATED"/>
    <property type="match status" value="1"/>
</dbReference>
<proteinExistence type="inferred from homology"/>
<gene>
    <name evidence="10" type="ORF">H5J25_00705</name>
</gene>
<keyword evidence="6 7" id="KW-0472">Membrane</keyword>
<dbReference type="Proteomes" id="UP000595894">
    <property type="component" value="Chromosome"/>
</dbReference>
<evidence type="ECO:0000256" key="8">
    <source>
        <dbReference type="SAM" id="MobiDB-lite"/>
    </source>
</evidence>
<dbReference type="KEGG" id="sari:H5J25_00705"/>
<organism evidence="10 11">
    <name type="scientific">Sphingomonas aliaeris</name>
    <dbReference type="NCBI Taxonomy" id="2759526"/>
    <lineage>
        <taxon>Bacteria</taxon>
        <taxon>Pseudomonadati</taxon>
        <taxon>Pseudomonadota</taxon>
        <taxon>Alphaproteobacteria</taxon>
        <taxon>Sphingomonadales</taxon>
        <taxon>Sphingomonadaceae</taxon>
        <taxon>Sphingomonas</taxon>
    </lineage>
</organism>
<keyword evidence="11" id="KW-1185">Reference proteome</keyword>
<evidence type="ECO:0000256" key="2">
    <source>
        <dbReference type="ARBA" id="ARBA00009298"/>
    </source>
</evidence>
<protein>
    <recommendedName>
        <fullName evidence="7">Protein MgtC</fullName>
    </recommendedName>
</protein>
<dbReference type="PANTHER" id="PTHR33778">
    <property type="entry name" value="PROTEIN MGTC"/>
    <property type="match status" value="1"/>
</dbReference>
<evidence type="ECO:0000313" key="11">
    <source>
        <dbReference type="Proteomes" id="UP000595894"/>
    </source>
</evidence>